<evidence type="ECO:0000313" key="2">
    <source>
        <dbReference type="Proteomes" id="UP000095621"/>
    </source>
</evidence>
<dbReference type="RefSeq" id="WP_055215494.1">
    <property type="nucleotide sequence ID" value="NZ_CZBU01000003.1"/>
</dbReference>
<reference evidence="1 2" key="1">
    <citation type="submission" date="2015-09" db="EMBL/GenBank/DDBJ databases">
        <authorList>
            <consortium name="Pathogen Informatics"/>
        </authorList>
    </citation>
    <scope>NUCLEOTIDE SEQUENCE [LARGE SCALE GENOMIC DNA]</scope>
    <source>
        <strain evidence="1 2">2789STDY5834875</strain>
    </source>
</reference>
<gene>
    <name evidence="1" type="ORF">ERS852490_01367</name>
</gene>
<proteinExistence type="predicted"/>
<sequence length="136" mass="15378">MDLTLGEIRDKYKVFVAISSKKLPIKLSYAISKNLSVLEKEANLIDDNRIKLAEAYAEKNPDGTPIIDKNKCYVINEAALPSLNKEIAEYYRTVTSIDICKANIKELDKLEDSRYDALSPAEISALDFMLEDIMEN</sequence>
<organism evidence="1 2">
    <name type="scientific">Lachnospira eligens</name>
    <dbReference type="NCBI Taxonomy" id="39485"/>
    <lineage>
        <taxon>Bacteria</taxon>
        <taxon>Bacillati</taxon>
        <taxon>Bacillota</taxon>
        <taxon>Clostridia</taxon>
        <taxon>Lachnospirales</taxon>
        <taxon>Lachnospiraceae</taxon>
        <taxon>Lachnospira</taxon>
    </lineage>
</organism>
<evidence type="ECO:0000313" key="1">
    <source>
        <dbReference type="EMBL" id="CUQ77051.1"/>
    </source>
</evidence>
<dbReference type="OrthoDB" id="1936043at2"/>
<name>A0A174YZ59_9FIRM</name>
<dbReference type="AlphaFoldDB" id="A0A174YZ59"/>
<protein>
    <submittedName>
        <fullName evidence="1">Uncharacterized protein</fullName>
    </submittedName>
</protein>
<dbReference type="EMBL" id="CZBU01000003">
    <property type="protein sequence ID" value="CUQ77051.1"/>
    <property type="molecule type" value="Genomic_DNA"/>
</dbReference>
<dbReference type="Proteomes" id="UP000095621">
    <property type="component" value="Unassembled WGS sequence"/>
</dbReference>
<accession>A0A174YZ59</accession>